<keyword evidence="5 7" id="KW-1133">Transmembrane helix</keyword>
<keyword evidence="4 7" id="KW-0812">Transmembrane</keyword>
<feature type="transmembrane region" description="Helical" evidence="7">
    <location>
        <begin position="30"/>
        <end position="51"/>
    </location>
</feature>
<reference evidence="8 9" key="1">
    <citation type="submission" date="2017-03" db="EMBL/GenBank/DDBJ databases">
        <title>Genome analysis of Rhizobial strains effectives or ineffectives for nitrogen fixation isolated from bean seeds.</title>
        <authorList>
            <person name="Peralta H."/>
            <person name="Aguilar-Vera A."/>
            <person name="Mora Y."/>
            <person name="Vargas-Lagunas C."/>
            <person name="Girard L."/>
            <person name="Mora J."/>
        </authorList>
    </citation>
    <scope>NUCLEOTIDE SEQUENCE [LARGE SCALE GENOMIC DNA]</scope>
    <source>
        <strain evidence="8 9">CCGM3</strain>
    </source>
</reference>
<keyword evidence="3" id="KW-1003">Cell membrane</keyword>
<protein>
    <recommendedName>
        <fullName evidence="7">UPF0056 membrane protein</fullName>
    </recommendedName>
</protein>
<keyword evidence="6 7" id="KW-0472">Membrane</keyword>
<comment type="similarity">
    <text evidence="2 7">Belongs to the UPF0056 (MarC) family.</text>
</comment>
<dbReference type="Pfam" id="PF01914">
    <property type="entry name" value="MarC"/>
    <property type="match status" value="1"/>
</dbReference>
<proteinExistence type="inferred from homology"/>
<sequence>MATTAALFSAAVLAVAGVLGRTMLENFEISLPVLAMTGGIILFLVALQTVLQQSVGASGQAQEYGQPAEMRLALTPLAFPTIVTPHGIASPS</sequence>
<dbReference type="AlphaFoldDB" id="A0A370KKN5"/>
<dbReference type="Proteomes" id="UP000254939">
    <property type="component" value="Unassembled WGS sequence"/>
</dbReference>
<evidence type="ECO:0000256" key="7">
    <source>
        <dbReference type="RuleBase" id="RU362048"/>
    </source>
</evidence>
<evidence type="ECO:0000256" key="6">
    <source>
        <dbReference type="ARBA" id="ARBA00023136"/>
    </source>
</evidence>
<evidence type="ECO:0000256" key="2">
    <source>
        <dbReference type="ARBA" id="ARBA00009784"/>
    </source>
</evidence>
<dbReference type="PANTHER" id="PTHR33508:SF1">
    <property type="entry name" value="UPF0056 MEMBRANE PROTEIN YHCE"/>
    <property type="match status" value="1"/>
</dbReference>
<organism evidence="8 9">
    <name type="scientific">Rhizobium grahamii</name>
    <dbReference type="NCBI Taxonomy" id="1120045"/>
    <lineage>
        <taxon>Bacteria</taxon>
        <taxon>Pseudomonadati</taxon>
        <taxon>Pseudomonadota</taxon>
        <taxon>Alphaproteobacteria</taxon>
        <taxon>Hyphomicrobiales</taxon>
        <taxon>Rhizobiaceae</taxon>
        <taxon>Rhizobium/Agrobacterium group</taxon>
        <taxon>Rhizobium</taxon>
    </lineage>
</organism>
<accession>A0A370KKN5</accession>
<evidence type="ECO:0000256" key="1">
    <source>
        <dbReference type="ARBA" id="ARBA00004651"/>
    </source>
</evidence>
<evidence type="ECO:0000256" key="3">
    <source>
        <dbReference type="ARBA" id="ARBA00022475"/>
    </source>
</evidence>
<evidence type="ECO:0000256" key="5">
    <source>
        <dbReference type="ARBA" id="ARBA00022989"/>
    </source>
</evidence>
<dbReference type="OrthoDB" id="8403243at2"/>
<dbReference type="InterPro" id="IPR002771">
    <property type="entry name" value="Multi_antbiot-R_MarC"/>
</dbReference>
<comment type="caution">
    <text evidence="8">The sequence shown here is derived from an EMBL/GenBank/DDBJ whole genome shotgun (WGS) entry which is preliminary data.</text>
</comment>
<dbReference type="EMBL" id="NAAC01000022">
    <property type="protein sequence ID" value="RDJ07905.1"/>
    <property type="molecule type" value="Genomic_DNA"/>
</dbReference>
<comment type="caution">
    <text evidence="7">Lacks conserved residue(s) required for the propagation of feature annotation.</text>
</comment>
<name>A0A370KKN5_9HYPH</name>
<dbReference type="PANTHER" id="PTHR33508">
    <property type="entry name" value="UPF0056 MEMBRANE PROTEIN YHCE"/>
    <property type="match status" value="1"/>
</dbReference>
<evidence type="ECO:0000313" key="8">
    <source>
        <dbReference type="EMBL" id="RDJ07905.1"/>
    </source>
</evidence>
<dbReference type="GO" id="GO:0005886">
    <property type="term" value="C:plasma membrane"/>
    <property type="evidence" value="ECO:0007669"/>
    <property type="project" value="UniProtKB-SubCell"/>
</dbReference>
<evidence type="ECO:0000313" key="9">
    <source>
        <dbReference type="Proteomes" id="UP000254939"/>
    </source>
</evidence>
<gene>
    <name evidence="8" type="ORF">B5K06_21455</name>
</gene>
<evidence type="ECO:0000256" key="4">
    <source>
        <dbReference type="ARBA" id="ARBA00022692"/>
    </source>
</evidence>
<comment type="subcellular location">
    <subcellularLocation>
        <location evidence="1 7">Cell membrane</location>
        <topology evidence="1 7">Multi-pass membrane protein</topology>
    </subcellularLocation>
</comment>